<dbReference type="EMBL" id="DP000238">
    <property type="protein sequence ID" value="ABK78407.1"/>
    <property type="molecule type" value="Genomic_DNA"/>
</dbReference>
<keyword evidence="1" id="KW-1133">Transmembrane helix</keyword>
<accession>A0RYJ0</accession>
<evidence type="ECO:0000313" key="3">
    <source>
        <dbReference type="Proteomes" id="UP000000758"/>
    </source>
</evidence>
<protein>
    <submittedName>
        <fullName evidence="2">Uncharacterized protein</fullName>
    </submittedName>
</protein>
<evidence type="ECO:0000313" key="2">
    <source>
        <dbReference type="EMBL" id="ABK78407.1"/>
    </source>
</evidence>
<dbReference type="Proteomes" id="UP000000758">
    <property type="component" value="Chromosome"/>
</dbReference>
<feature type="transmembrane region" description="Helical" evidence="1">
    <location>
        <begin position="20"/>
        <end position="42"/>
    </location>
</feature>
<keyword evidence="3" id="KW-1185">Reference proteome</keyword>
<evidence type="ECO:0000256" key="1">
    <source>
        <dbReference type="SAM" id="Phobius"/>
    </source>
</evidence>
<reference evidence="2 3" key="1">
    <citation type="journal article" date="2006" name="Proc. Natl. Acad. Sci. U.S.A.">
        <title>Genomic analysis of the uncultivated marine crenarchaeote Cenarchaeum symbiosum.</title>
        <authorList>
            <person name="Hallam S.J."/>
            <person name="Konstantinidis K.T."/>
            <person name="Putnam N."/>
            <person name="Schleper C."/>
            <person name="Watanabe Y."/>
            <person name="Sugahara J."/>
            <person name="Preston C."/>
            <person name="de la Torre J."/>
            <person name="Richardson P.M."/>
            <person name="DeLong E.F."/>
        </authorList>
    </citation>
    <scope>NUCLEOTIDE SEQUENCE [LARGE SCALE GENOMIC DNA]</scope>
    <source>
        <strain evidence="3">A</strain>
    </source>
</reference>
<sequence length="232" mass="24627">MFDTCTRREMLKSLGGLYNIVNYILPVLLTLILAAGTAPALAHTTVRVGDYDIEAGWQIEPPVVGFRNAYVFEISVPGEVEGVKKGVRNAFSDMDVTVKYGGATKKLVINSETSPGHYFSNVIPTRTGSMSVLVQGDLEGTPVDIEIPVEDVETTAILDFPPRSGSSDTDAEAVKAALSSIQQDVSVLKSKLGSVDNVEEIDAGPAYDFAIFGLSLGAAGTVLAVVAMTKRK</sequence>
<dbReference type="EnsemblBacteria" id="ABK78407">
    <property type="protein sequence ID" value="ABK78407"/>
    <property type="gene ID" value="CENSYa_1797"/>
</dbReference>
<dbReference type="HOGENOM" id="CLU_1192587_0_0_2"/>
<proteinExistence type="predicted"/>
<feature type="transmembrane region" description="Helical" evidence="1">
    <location>
        <begin position="209"/>
        <end position="229"/>
    </location>
</feature>
<organism evidence="2 3">
    <name type="scientific">Cenarchaeum symbiosum (strain A)</name>
    <dbReference type="NCBI Taxonomy" id="414004"/>
    <lineage>
        <taxon>Archaea</taxon>
        <taxon>Nitrososphaerota</taxon>
        <taxon>Candidatus Cenarchaeales</taxon>
        <taxon>Candidatus Cenarchaeaceae</taxon>
        <taxon>Candidatus Cenarchaeum</taxon>
    </lineage>
</organism>
<dbReference type="AlphaFoldDB" id="A0RYJ0"/>
<dbReference type="KEGG" id="csy:CENSYa_1797"/>
<keyword evidence="1" id="KW-0472">Membrane</keyword>
<keyword evidence="1" id="KW-0812">Transmembrane</keyword>
<name>A0RYJ0_CENSY</name>
<gene>
    <name evidence="2" type="ordered locus">CENSYa_1797</name>
</gene>